<dbReference type="RefSeq" id="WP_083540648.1">
    <property type="nucleotide sequence ID" value="NZ_FNNS01000004.1"/>
</dbReference>
<evidence type="ECO:0000313" key="1">
    <source>
        <dbReference type="EMBL" id="SHI42657.1"/>
    </source>
</evidence>
<dbReference type="InterPro" id="IPR011990">
    <property type="entry name" value="TPR-like_helical_dom_sf"/>
</dbReference>
<gene>
    <name evidence="1" type="ORF">SAMN04487908_10280</name>
</gene>
<reference evidence="2" key="1">
    <citation type="submission" date="2016-11" db="EMBL/GenBank/DDBJ databases">
        <authorList>
            <person name="Varghese N."/>
            <person name="Submissions S."/>
        </authorList>
    </citation>
    <scope>NUCLEOTIDE SEQUENCE [LARGE SCALE GENOMIC DNA]</scope>
    <source>
        <strain evidence="2">DSM 26349</strain>
    </source>
</reference>
<dbReference type="EMBL" id="FQYV01000002">
    <property type="protein sequence ID" value="SHI42657.1"/>
    <property type="molecule type" value="Genomic_DNA"/>
</dbReference>
<dbReference type="AlphaFoldDB" id="A0A1M6B1V5"/>
<dbReference type="Proteomes" id="UP000184172">
    <property type="component" value="Unassembled WGS sequence"/>
</dbReference>
<proteinExistence type="predicted"/>
<dbReference type="STRING" id="797419.SAMN05216556_10483"/>
<sequence>MQTVFTYLTIFFTVLVMQAQTKTASDETSATPTKYEKGMVEAFRLWEEGKQWDAANMFERIASAEPDNWLPAYYAAQINVIYSFGEKDKSKLSEQLAKAQDFINDATTISKDNPDIMVLQAQLYTAWIVFDGQQFGMQYSQKASGLYEKALAIEPENPRVIFAKAEWDMGSAKYFGQSIESHCKNVEYAIELSHNFPTKGKFYPSFNLDRAKKVLAENCH</sequence>
<dbReference type="Gene3D" id="1.25.40.10">
    <property type="entry name" value="Tetratricopeptide repeat domain"/>
    <property type="match status" value="1"/>
</dbReference>
<dbReference type="SUPFAM" id="SSF48452">
    <property type="entry name" value="TPR-like"/>
    <property type="match status" value="1"/>
</dbReference>
<evidence type="ECO:0008006" key="3">
    <source>
        <dbReference type="Google" id="ProtNLM"/>
    </source>
</evidence>
<keyword evidence="2" id="KW-1185">Reference proteome</keyword>
<organism evidence="1 2">
    <name type="scientific">Aequorivita viscosa</name>
    <dbReference type="NCBI Taxonomy" id="797419"/>
    <lineage>
        <taxon>Bacteria</taxon>
        <taxon>Pseudomonadati</taxon>
        <taxon>Bacteroidota</taxon>
        <taxon>Flavobacteriia</taxon>
        <taxon>Flavobacteriales</taxon>
        <taxon>Flavobacteriaceae</taxon>
        <taxon>Aequorivita</taxon>
    </lineage>
</organism>
<protein>
    <recommendedName>
        <fullName evidence="3">Tetratricopeptide repeat-containing protein</fullName>
    </recommendedName>
</protein>
<evidence type="ECO:0000313" key="2">
    <source>
        <dbReference type="Proteomes" id="UP000184172"/>
    </source>
</evidence>
<dbReference type="OrthoDB" id="1150971at2"/>
<accession>A0A1M6B1V5</accession>
<name>A0A1M6B1V5_9FLAO</name>